<dbReference type="STRING" id="926561.GCA_000379025_01456"/>
<keyword evidence="2" id="KW-1185">Reference proteome</keyword>
<dbReference type="PANTHER" id="PTHR10443:SF12">
    <property type="entry name" value="DIPEPTIDASE"/>
    <property type="match status" value="1"/>
</dbReference>
<comment type="caution">
    <text evidence="1">The sequence shown here is derived from an EMBL/GenBank/DDBJ whole genome shotgun (WGS) entry which is preliminary data.</text>
</comment>
<dbReference type="CDD" id="cd01301">
    <property type="entry name" value="rDP_like"/>
    <property type="match status" value="1"/>
</dbReference>
<dbReference type="GO" id="GO:0006508">
    <property type="term" value="P:proteolysis"/>
    <property type="evidence" value="ECO:0007669"/>
    <property type="project" value="InterPro"/>
</dbReference>
<dbReference type="Gene3D" id="3.20.20.140">
    <property type="entry name" value="Metal-dependent hydrolases"/>
    <property type="match status" value="1"/>
</dbReference>
<reference evidence="1 2" key="1">
    <citation type="submission" date="2019-03" db="EMBL/GenBank/DDBJ databases">
        <title>Subsurface microbial communities from deep shales in Ohio and West Virginia, USA.</title>
        <authorList>
            <person name="Wrighton K."/>
        </authorList>
    </citation>
    <scope>NUCLEOTIDE SEQUENCE [LARGE SCALE GENOMIC DNA]</scope>
    <source>
        <strain evidence="1 2">MSL 6dP</strain>
    </source>
</reference>
<gene>
    <name evidence="1" type="ORF">C7959_12819</name>
</gene>
<protein>
    <submittedName>
        <fullName evidence="1">Membrane dipeptidase</fullName>
    </submittedName>
</protein>
<proteinExistence type="predicted"/>
<dbReference type="InterPro" id="IPR008257">
    <property type="entry name" value="Pept_M19"/>
</dbReference>
<evidence type="ECO:0000313" key="2">
    <source>
        <dbReference type="Proteomes" id="UP000295832"/>
    </source>
</evidence>
<dbReference type="Pfam" id="PF01244">
    <property type="entry name" value="Peptidase_M19"/>
    <property type="match status" value="1"/>
</dbReference>
<dbReference type="Proteomes" id="UP000295832">
    <property type="component" value="Unassembled WGS sequence"/>
</dbReference>
<dbReference type="RefSeq" id="WP_134118069.1">
    <property type="nucleotide sequence ID" value="NZ_SOEG01000028.1"/>
</dbReference>
<evidence type="ECO:0000313" key="1">
    <source>
        <dbReference type="EMBL" id="TDX48411.1"/>
    </source>
</evidence>
<dbReference type="PANTHER" id="PTHR10443">
    <property type="entry name" value="MICROSOMAL DIPEPTIDASE"/>
    <property type="match status" value="1"/>
</dbReference>
<name>A0A4R8GU59_9FIRM</name>
<dbReference type="InterPro" id="IPR032466">
    <property type="entry name" value="Metal_Hydrolase"/>
</dbReference>
<dbReference type="GO" id="GO:0070573">
    <property type="term" value="F:metallodipeptidase activity"/>
    <property type="evidence" value="ECO:0007669"/>
    <property type="project" value="InterPro"/>
</dbReference>
<accession>A0A4R8GU59</accession>
<dbReference type="EMBL" id="SOEG01000028">
    <property type="protein sequence ID" value="TDX48411.1"/>
    <property type="molecule type" value="Genomic_DNA"/>
</dbReference>
<dbReference type="PROSITE" id="PS51365">
    <property type="entry name" value="RENAL_DIPEPTIDASE_2"/>
    <property type="match status" value="1"/>
</dbReference>
<organism evidence="1 2">
    <name type="scientific">Orenia marismortui</name>
    <dbReference type="NCBI Taxonomy" id="46469"/>
    <lineage>
        <taxon>Bacteria</taxon>
        <taxon>Bacillati</taxon>
        <taxon>Bacillota</taxon>
        <taxon>Clostridia</taxon>
        <taxon>Halanaerobiales</taxon>
        <taxon>Halobacteroidaceae</taxon>
        <taxon>Orenia</taxon>
    </lineage>
</organism>
<sequence length="316" mass="35933">MKLIDLHCDTIYRIFNNEILSNLRKNQFQVDIEKLKRADSIAQFFALFLDLEEIDKKASPLEHCLAMLDRFYQEIDRNKDQIAIAKNYQDLITNKKNNKISAFLSIEEGEALEGTLANLRNFYRLGVRLITLTWNYPNSIGYPNCKKEYMNKGLSTFGKKVISEMNHLGMLIDVSHLSDGGFYDVAKLSSQPFIASHSNSRSIRDHSRNLSDDMIKVLANKGGIMGINFAADFLGSSEISRINDMIKHISHIKKVGGIDVIAIGSDFDGIDCRLEINNIAKIARLTDALKKANFTFDEIEKICYKNAQRVIKEVLK</sequence>
<dbReference type="SUPFAM" id="SSF51556">
    <property type="entry name" value="Metallo-dependent hydrolases"/>
    <property type="match status" value="1"/>
</dbReference>
<dbReference type="AlphaFoldDB" id="A0A4R8GU59"/>